<comment type="caution">
    <text evidence="2">The sequence shown here is derived from an EMBL/GenBank/DDBJ whole genome shotgun (WGS) entry which is preliminary data.</text>
</comment>
<evidence type="ECO:0000313" key="2">
    <source>
        <dbReference type="EMBL" id="EZG43609.1"/>
    </source>
</evidence>
<dbReference type="VEuPathDB" id="CryptoDB:GNI_164850"/>
<feature type="compositionally biased region" description="Basic and acidic residues" evidence="1">
    <location>
        <begin position="15"/>
        <end position="60"/>
    </location>
</feature>
<dbReference type="RefSeq" id="XP_011133163.1">
    <property type="nucleotide sequence ID" value="XM_011134861.1"/>
</dbReference>
<feature type="compositionally biased region" description="Pro residues" evidence="1">
    <location>
        <begin position="319"/>
        <end position="343"/>
    </location>
</feature>
<organism evidence="2 3">
    <name type="scientific">Gregarina niphandrodes</name>
    <name type="common">Septate eugregarine</name>
    <dbReference type="NCBI Taxonomy" id="110365"/>
    <lineage>
        <taxon>Eukaryota</taxon>
        <taxon>Sar</taxon>
        <taxon>Alveolata</taxon>
        <taxon>Apicomplexa</taxon>
        <taxon>Conoidasida</taxon>
        <taxon>Gregarinasina</taxon>
        <taxon>Eugregarinorida</taxon>
        <taxon>Gregarinidae</taxon>
        <taxon>Gregarina</taxon>
    </lineage>
</organism>
<accession>A0A023AY74</accession>
<evidence type="ECO:0000256" key="1">
    <source>
        <dbReference type="SAM" id="MobiDB-lite"/>
    </source>
</evidence>
<dbReference type="GeneID" id="22915705"/>
<feature type="region of interest" description="Disordered" evidence="1">
    <location>
        <begin position="302"/>
        <end position="343"/>
    </location>
</feature>
<dbReference type="AlphaFoldDB" id="A0A023AY74"/>
<evidence type="ECO:0000313" key="3">
    <source>
        <dbReference type="Proteomes" id="UP000019763"/>
    </source>
</evidence>
<gene>
    <name evidence="2" type="ORF">GNI_164850</name>
</gene>
<name>A0A023AY74_GRENI</name>
<dbReference type="Proteomes" id="UP000019763">
    <property type="component" value="Unassembled WGS sequence"/>
</dbReference>
<feature type="region of interest" description="Disordered" evidence="1">
    <location>
        <begin position="1"/>
        <end position="62"/>
    </location>
</feature>
<dbReference type="EMBL" id="AFNH02001229">
    <property type="protein sequence ID" value="EZG43609.1"/>
    <property type="molecule type" value="Genomic_DNA"/>
</dbReference>
<keyword evidence="3" id="KW-1185">Reference proteome</keyword>
<proteinExistence type="predicted"/>
<sequence length="445" mass="48548">MAVGGGTCMAGTSSVKEDSVKEDSPLLGVKEDSPLLGVKEDSPLLGVKEDSPLLGGKEDSPPVSQAMPLSRFMRQILPVGLTALAIGVTRPLFDSSSAQAEERLEVLCRRPSQGLVEKVTLADLAECRLDYVECAAVIGLFCTHVFGTLTEESCRSLLKKQGVLKTLGVEKLPRTSYKRLVEVWIGGCLLLQAGITIDRLADFCAYELEYRPAQAHNGCPCECFRKIPLTRRNYETRKGRRNHGPHVHDEFLEVPQNLVGNRAEIAALLASLNQRITFAGFLRQVFPDGQVRMLRTLSKLKLERAPKRNRHSPSVTVTPAPPPSVAAPPPSATATPAPPPPIPLTQSLTDLAQSQTFIPLTPCNAYWVGMAGVLQALDFSPEQLAEFLLAFRPCDRVQEAVSSHLWPVSMPIASAQWVLADPASLSPEHQRQILASWLQRPDPPP</sequence>
<protein>
    <submittedName>
        <fullName evidence="2">Uncharacterized protein</fullName>
    </submittedName>
</protein>
<reference evidence="2" key="1">
    <citation type="submission" date="2013-12" db="EMBL/GenBank/DDBJ databases">
        <authorList>
            <person name="Omoto C.K."/>
            <person name="Sibley D."/>
            <person name="Venepally P."/>
            <person name="Hadjithomas M."/>
            <person name="Karamycheva S."/>
            <person name="Brunk B."/>
            <person name="Roos D."/>
            <person name="Caler E."/>
            <person name="Lorenzi H."/>
        </authorList>
    </citation>
    <scope>NUCLEOTIDE SEQUENCE</scope>
</reference>